<protein>
    <submittedName>
        <fullName evidence="3">Uncharacterized protein LOC127751737</fullName>
    </submittedName>
</protein>
<dbReference type="RefSeq" id="XP_052131696.1">
    <property type="nucleotide sequence ID" value="XM_052275736.1"/>
</dbReference>
<sequence>MEPEPMREHPGGQHGGTLWSRRDGRWKCVRLLGTLPRLPQQTIGEGFQVVKRWAREKGVYDHLYPLFAYYYTQWLVRVTPRRLTTYGRYHTSTNVVETHHHHLNVLANVDQVNAWDLCAPLARPPLPVPRPPAPLLRPQLPVPRPPRAAPQLPAPQLPAPQLPAPQLPAPRPAAPVPAFQGHRGRFLGRGRGRFVDDRPNLEHPLAAQPPSPPRVQMVGQLRGPVVAGQPHGINPGHGRGRGRGAQHGPEQEPLPPGRPPTGPPPPPPPPAAQAAPAVGEQPEPGDLNLAVVAMSISSSSGTEYSADMDVDTDPVRRPLVLEVGRD</sequence>
<evidence type="ECO:0000313" key="3">
    <source>
        <dbReference type="RefSeq" id="XP_052131696.1"/>
    </source>
</evidence>
<proteinExistence type="predicted"/>
<dbReference type="Proteomes" id="UP000504606">
    <property type="component" value="Unplaced"/>
</dbReference>
<dbReference type="KEGG" id="foc:127751737"/>
<accession>A0A9C6XV31</accession>
<feature type="compositionally biased region" description="Pro residues" evidence="1">
    <location>
        <begin position="252"/>
        <end position="271"/>
    </location>
</feature>
<feature type="region of interest" description="Disordered" evidence="1">
    <location>
        <begin position="130"/>
        <end position="287"/>
    </location>
</feature>
<feature type="compositionally biased region" description="Basic residues" evidence="1">
    <location>
        <begin position="182"/>
        <end position="192"/>
    </location>
</feature>
<organism evidence="2 3">
    <name type="scientific">Frankliniella occidentalis</name>
    <name type="common">Western flower thrips</name>
    <name type="synonym">Euthrips occidentalis</name>
    <dbReference type="NCBI Taxonomy" id="133901"/>
    <lineage>
        <taxon>Eukaryota</taxon>
        <taxon>Metazoa</taxon>
        <taxon>Ecdysozoa</taxon>
        <taxon>Arthropoda</taxon>
        <taxon>Hexapoda</taxon>
        <taxon>Insecta</taxon>
        <taxon>Pterygota</taxon>
        <taxon>Neoptera</taxon>
        <taxon>Paraneoptera</taxon>
        <taxon>Thysanoptera</taxon>
        <taxon>Terebrantia</taxon>
        <taxon>Thripoidea</taxon>
        <taxon>Thripidae</taxon>
        <taxon>Frankliniella</taxon>
    </lineage>
</organism>
<feature type="compositionally biased region" description="Pro residues" evidence="1">
    <location>
        <begin position="130"/>
        <end position="175"/>
    </location>
</feature>
<feature type="compositionally biased region" description="Low complexity" evidence="1">
    <location>
        <begin position="272"/>
        <end position="285"/>
    </location>
</feature>
<dbReference type="AlphaFoldDB" id="A0A9C6XV31"/>
<name>A0A9C6XV31_FRAOC</name>
<reference evidence="3" key="1">
    <citation type="submission" date="2025-08" db="UniProtKB">
        <authorList>
            <consortium name="RefSeq"/>
        </authorList>
    </citation>
    <scope>IDENTIFICATION</scope>
    <source>
        <tissue evidence="3">Whole organism</tissue>
    </source>
</reference>
<evidence type="ECO:0000313" key="2">
    <source>
        <dbReference type="Proteomes" id="UP000504606"/>
    </source>
</evidence>
<dbReference type="GeneID" id="127751737"/>
<evidence type="ECO:0000256" key="1">
    <source>
        <dbReference type="SAM" id="MobiDB-lite"/>
    </source>
</evidence>
<keyword evidence="2" id="KW-1185">Reference proteome</keyword>
<gene>
    <name evidence="3" type="primary">LOC127751737</name>
</gene>